<feature type="transmembrane region" description="Helical" evidence="1">
    <location>
        <begin position="12"/>
        <end position="31"/>
    </location>
</feature>
<feature type="transmembrane region" description="Helical" evidence="1">
    <location>
        <begin position="215"/>
        <end position="236"/>
    </location>
</feature>
<dbReference type="AlphaFoldDB" id="A0A1F2WJX4"/>
<accession>A0A1F2WJX4</accession>
<reference evidence="2 3" key="1">
    <citation type="journal article" date="2016" name="Nat. Commun.">
        <title>Thousands of microbial genomes shed light on interconnected biogeochemical processes in an aquifer system.</title>
        <authorList>
            <person name="Anantharaman K."/>
            <person name="Brown C.T."/>
            <person name="Hug L.A."/>
            <person name="Sharon I."/>
            <person name="Castelle C.J."/>
            <person name="Probst A.J."/>
            <person name="Thomas B.C."/>
            <person name="Singh A."/>
            <person name="Wilkins M.J."/>
            <person name="Karaoz U."/>
            <person name="Brodie E.L."/>
            <person name="Williams K.H."/>
            <person name="Hubbard S.S."/>
            <person name="Banfield J.F."/>
        </authorList>
    </citation>
    <scope>NUCLEOTIDE SEQUENCE [LARGE SCALE GENOMIC DNA]</scope>
</reference>
<sequence length="333" mass="36348">MVRIKGNSRRIHLFGLALFIAAVFLLSYIGMIPNAYPKGIEAADTILDEEYTIEMDDVGSAHITDVLKYDKSWFNSNSSVFEKYPFLLSRRYQDENNLRELENFTSDIDQANYTITLTFDIPGNAYNKGDSWVIYGYADKPKFENQGQLVFESEWTQSDEFTLWNNMHINYTAIVIPPARATNAHYDQNQKAVVYELPYVAAQASSSPLATNKPLFIVLFAILMIASIGGFGFLMAKSKAPAAAVAPFGAGVPGVPEVMAPDPVTTLPGPPVPPPTITPAQVEATQPMPPAPAAAETAVSPDTQEGSRFCKFCGGKLKHAGAKFCSGCGKEQV</sequence>
<keyword evidence="1" id="KW-0812">Transmembrane</keyword>
<evidence type="ECO:0000256" key="1">
    <source>
        <dbReference type="SAM" id="Phobius"/>
    </source>
</evidence>
<comment type="caution">
    <text evidence="2">The sequence shown here is derived from an EMBL/GenBank/DDBJ whole genome shotgun (WGS) entry which is preliminary data.</text>
</comment>
<organism evidence="2 3">
    <name type="scientific">Candidatus Solincola sediminis</name>
    <dbReference type="NCBI Taxonomy" id="1797199"/>
    <lineage>
        <taxon>Bacteria</taxon>
        <taxon>Bacillati</taxon>
        <taxon>Actinomycetota</taxon>
        <taxon>Candidatus Geothermincolia</taxon>
        <taxon>Candidatus Geothermincolales</taxon>
        <taxon>Candidatus Geothermincolaceae</taxon>
        <taxon>Candidatus Solincola</taxon>
    </lineage>
</organism>
<protein>
    <submittedName>
        <fullName evidence="2">Uncharacterized protein</fullName>
    </submittedName>
</protein>
<keyword evidence="1" id="KW-0472">Membrane</keyword>
<evidence type="ECO:0000313" key="3">
    <source>
        <dbReference type="Proteomes" id="UP000177876"/>
    </source>
</evidence>
<evidence type="ECO:0000313" key="2">
    <source>
        <dbReference type="EMBL" id="OFW57121.1"/>
    </source>
</evidence>
<keyword evidence="1" id="KW-1133">Transmembrane helix</keyword>
<dbReference type="EMBL" id="MELK01000037">
    <property type="protein sequence ID" value="OFW57121.1"/>
    <property type="molecule type" value="Genomic_DNA"/>
</dbReference>
<name>A0A1F2WJX4_9ACTN</name>
<dbReference type="Proteomes" id="UP000177876">
    <property type="component" value="Unassembled WGS sequence"/>
</dbReference>
<gene>
    <name evidence="2" type="ORF">A2Y75_02005</name>
</gene>
<dbReference type="STRING" id="1797197.A2Y75_02005"/>
<proteinExistence type="predicted"/>